<protein>
    <submittedName>
        <fullName evidence="1">Uncharacterized protein</fullName>
    </submittedName>
</protein>
<accession>A0ACC3ZDR3</accession>
<dbReference type="Proteomes" id="UP000805649">
    <property type="component" value="Unassembled WGS sequence"/>
</dbReference>
<sequence length="77" mass="8080">MWEERLGRMADGCVMLVVSGSFVINRASGNDCRAETPGPGPHGSEGLVCDPLGGGQGRRIMRGGSKPRRARATAGRI</sequence>
<dbReference type="EMBL" id="VUJX02000001">
    <property type="protein sequence ID" value="KAL0942226.1"/>
    <property type="molecule type" value="Genomic_DNA"/>
</dbReference>
<keyword evidence="2" id="KW-1185">Reference proteome</keyword>
<gene>
    <name evidence="1" type="ORF">CTRU02_200112</name>
</gene>
<comment type="caution">
    <text evidence="1">The sequence shown here is derived from an EMBL/GenBank/DDBJ whole genome shotgun (WGS) entry which is preliminary data.</text>
</comment>
<proteinExistence type="predicted"/>
<name>A0ACC3ZDR3_COLTU</name>
<evidence type="ECO:0000313" key="2">
    <source>
        <dbReference type="Proteomes" id="UP000805649"/>
    </source>
</evidence>
<organism evidence="1 2">
    <name type="scientific">Colletotrichum truncatum</name>
    <name type="common">Anthracnose fungus</name>
    <name type="synonym">Colletotrichum capsici</name>
    <dbReference type="NCBI Taxonomy" id="5467"/>
    <lineage>
        <taxon>Eukaryota</taxon>
        <taxon>Fungi</taxon>
        <taxon>Dikarya</taxon>
        <taxon>Ascomycota</taxon>
        <taxon>Pezizomycotina</taxon>
        <taxon>Sordariomycetes</taxon>
        <taxon>Hypocreomycetidae</taxon>
        <taxon>Glomerellales</taxon>
        <taxon>Glomerellaceae</taxon>
        <taxon>Colletotrichum</taxon>
        <taxon>Colletotrichum truncatum species complex</taxon>
    </lineage>
</organism>
<evidence type="ECO:0000313" key="1">
    <source>
        <dbReference type="EMBL" id="KAL0942226.1"/>
    </source>
</evidence>
<reference evidence="1 2" key="1">
    <citation type="journal article" date="2020" name="Phytopathology">
        <title>Genome Sequence Resources of Colletotrichum truncatum, C. plurivorum, C. musicola, and C. sojae: Four Species Pathogenic to Soybean (Glycine max).</title>
        <authorList>
            <person name="Rogerio F."/>
            <person name="Boufleur T.R."/>
            <person name="Ciampi-Guillardi M."/>
            <person name="Sukno S.A."/>
            <person name="Thon M.R."/>
            <person name="Massola Junior N.S."/>
            <person name="Baroncelli R."/>
        </authorList>
    </citation>
    <scope>NUCLEOTIDE SEQUENCE [LARGE SCALE GENOMIC DNA]</scope>
    <source>
        <strain evidence="1 2">CMES1059</strain>
    </source>
</reference>